<gene>
    <name evidence="2" type="ORF">BQ2448_483</name>
</gene>
<feature type="compositionally biased region" description="Basic and acidic residues" evidence="1">
    <location>
        <begin position="263"/>
        <end position="279"/>
    </location>
</feature>
<keyword evidence="3" id="KW-1185">Reference proteome</keyword>
<feature type="compositionally biased region" description="Gly residues" evidence="1">
    <location>
        <begin position="45"/>
        <end position="54"/>
    </location>
</feature>
<name>A0A238F2K0_9BASI</name>
<feature type="compositionally biased region" description="Low complexity" evidence="1">
    <location>
        <begin position="734"/>
        <end position="752"/>
    </location>
</feature>
<feature type="compositionally biased region" description="Low complexity" evidence="1">
    <location>
        <begin position="408"/>
        <end position="418"/>
    </location>
</feature>
<dbReference type="Proteomes" id="UP000198372">
    <property type="component" value="Unassembled WGS sequence"/>
</dbReference>
<feature type="compositionally biased region" description="Basic and acidic residues" evidence="1">
    <location>
        <begin position="548"/>
        <end position="558"/>
    </location>
</feature>
<feature type="region of interest" description="Disordered" evidence="1">
    <location>
        <begin position="1"/>
        <end position="88"/>
    </location>
</feature>
<proteinExistence type="predicted"/>
<feature type="compositionally biased region" description="Polar residues" evidence="1">
    <location>
        <begin position="132"/>
        <end position="142"/>
    </location>
</feature>
<dbReference type="STRING" id="269621.A0A238F2K0"/>
<feature type="compositionally biased region" description="Polar residues" evidence="1">
    <location>
        <begin position="251"/>
        <end position="261"/>
    </location>
</feature>
<feature type="compositionally biased region" description="Gly residues" evidence="1">
    <location>
        <begin position="172"/>
        <end position="182"/>
    </location>
</feature>
<evidence type="ECO:0000313" key="2">
    <source>
        <dbReference type="EMBL" id="SCV68362.1"/>
    </source>
</evidence>
<sequence>MWQEDSPWGSADDSLPSSTSLPRRPPSPLPSLSSFTATSNPVTSGGWGDDGGWGTSVDESAAVTSVASTSAVTLDEEGAGKLGRPRGEVELELGQSATTIEKIPEPVPMWTPPTTSMTVDDSSRYDGDHSTGIATITTNDSSLALPPLGSLEPTEPSTSTGEDTETYEEAEAGGGEDGGWGEHGASPVLPPIATLRVDDVEPDLDLPDKGWGGDDDGWVPPEVPEPLPTFGDIFGKPTTRRESVEEGWGGSTTDAVPSWNGQGEEREQKGADLDRRESEASGEGWGGEIDDADLNPEADAQPDQGDEDSLLDGLPTPISATRERDETTSGSVFRQASAYKDGLQKTAARTAETIQSSSAAAAIRNAGTTSFGRRTVSASDHAQGSAAEESDGSTKAPVKSSWWGSKLTSEATTAAANPSSPPPRTESPSTEETSAAGPSRLGRLFGRLRRNPGGSNEGASASEPSEDLPPEWKPKDLDALDTARRLSPSRSDFTSRTAPLDDFFHDMPGKTTRVPTAPPVDDFGLLGAFSEAPLRPSSRFKKSPQPHDPFDPFADHNEPTVAAPSAFNNSRNGGVASSTFSSPSSFSMVSPPPASSSRVNSFANNSQRLGSPTIAAPRARTEQSEDSFDTFFDSVASSNKKPALTTTTYEDFDLAMPTPRAGPRKAFAVPPPSILPRANFSPGPSLISPPLRAASASPTIVNPLAPPPPPSQPLANRHLISELARPASSTGFNAQQRSASPAQAATSSTIPAPLLPPPPPGMGVVPLAPSPVGSIKRPNAPSVTIKAPAPSKGPLSPDDFSFFES</sequence>
<protein>
    <submittedName>
        <fullName evidence="2">BQ2448_483 protein</fullName>
    </submittedName>
</protein>
<feature type="region of interest" description="Disordered" evidence="1">
    <location>
        <begin position="535"/>
        <end position="626"/>
    </location>
</feature>
<accession>A0A238F2K0</accession>
<feature type="compositionally biased region" description="Low complexity" evidence="1">
    <location>
        <begin position="55"/>
        <end position="73"/>
    </location>
</feature>
<dbReference type="OrthoDB" id="2538058at2759"/>
<evidence type="ECO:0000313" key="3">
    <source>
        <dbReference type="Proteomes" id="UP000198372"/>
    </source>
</evidence>
<dbReference type="EMBL" id="FMSP01000003">
    <property type="protein sequence ID" value="SCV68362.1"/>
    <property type="molecule type" value="Genomic_DNA"/>
</dbReference>
<evidence type="ECO:0000256" key="1">
    <source>
        <dbReference type="SAM" id="MobiDB-lite"/>
    </source>
</evidence>
<organism evidence="2 3">
    <name type="scientific">Microbotryum intermedium</name>
    <dbReference type="NCBI Taxonomy" id="269621"/>
    <lineage>
        <taxon>Eukaryota</taxon>
        <taxon>Fungi</taxon>
        <taxon>Dikarya</taxon>
        <taxon>Basidiomycota</taxon>
        <taxon>Pucciniomycotina</taxon>
        <taxon>Microbotryomycetes</taxon>
        <taxon>Microbotryales</taxon>
        <taxon>Microbotryaceae</taxon>
        <taxon>Microbotryum</taxon>
    </lineage>
</organism>
<dbReference type="AlphaFoldDB" id="A0A238F2K0"/>
<feature type="compositionally biased region" description="Polar residues" evidence="1">
    <location>
        <begin position="366"/>
        <end position="382"/>
    </location>
</feature>
<feature type="compositionally biased region" description="Low complexity" evidence="1">
    <location>
        <begin position="575"/>
        <end position="589"/>
    </location>
</feature>
<feature type="region of interest" description="Disordered" evidence="1">
    <location>
        <begin position="698"/>
        <end position="805"/>
    </location>
</feature>
<feature type="region of interest" description="Disordered" evidence="1">
    <location>
        <begin position="102"/>
        <end position="519"/>
    </location>
</feature>
<feature type="compositionally biased region" description="Low complexity" evidence="1">
    <location>
        <begin position="426"/>
        <end position="445"/>
    </location>
</feature>
<feature type="compositionally biased region" description="Polar residues" evidence="1">
    <location>
        <begin position="488"/>
        <end position="497"/>
    </location>
</feature>
<reference evidence="3" key="1">
    <citation type="submission" date="2016-09" db="EMBL/GenBank/DDBJ databases">
        <authorList>
            <person name="Jeantristanb JTB J.-T."/>
            <person name="Ricardo R."/>
        </authorList>
    </citation>
    <scope>NUCLEOTIDE SEQUENCE [LARGE SCALE GENOMIC DNA]</scope>
</reference>
<feature type="compositionally biased region" description="Polar residues" evidence="1">
    <location>
        <begin position="598"/>
        <end position="610"/>
    </location>
</feature>
<feature type="compositionally biased region" description="Acidic residues" evidence="1">
    <location>
        <begin position="162"/>
        <end position="171"/>
    </location>
</feature>
<feature type="compositionally biased region" description="Basic and acidic residues" evidence="1">
    <location>
        <begin position="470"/>
        <end position="484"/>
    </location>
</feature>